<organism evidence="7 8">
    <name type="scientific">Physocladia obscura</name>
    <dbReference type="NCBI Taxonomy" id="109957"/>
    <lineage>
        <taxon>Eukaryota</taxon>
        <taxon>Fungi</taxon>
        <taxon>Fungi incertae sedis</taxon>
        <taxon>Chytridiomycota</taxon>
        <taxon>Chytridiomycota incertae sedis</taxon>
        <taxon>Chytridiomycetes</taxon>
        <taxon>Chytridiales</taxon>
        <taxon>Chytriomycetaceae</taxon>
        <taxon>Physocladia</taxon>
    </lineage>
</organism>
<keyword evidence="8" id="KW-1185">Reference proteome</keyword>
<gene>
    <name evidence="7" type="ORF">HK100_005093</name>
</gene>
<feature type="compositionally biased region" description="Acidic residues" evidence="4">
    <location>
        <begin position="1335"/>
        <end position="1344"/>
    </location>
</feature>
<feature type="region of interest" description="Disordered" evidence="4">
    <location>
        <begin position="1312"/>
        <end position="1370"/>
    </location>
</feature>
<dbReference type="InterPro" id="IPR011989">
    <property type="entry name" value="ARM-like"/>
</dbReference>
<comment type="subcellular location">
    <subcellularLocation>
        <location evidence="1">Nucleus</location>
    </subcellularLocation>
</comment>
<dbReference type="PANTHER" id="PTHR48287:SF1">
    <property type="entry name" value="ARM REPEAT SUPERFAMILY PROTEIN"/>
    <property type="match status" value="1"/>
</dbReference>
<sequence>MEEERQTEAIQLDRLLQRIRNQTSSGIPVQRKVALLLIAIDRTVQEQSESDPPKTQSLLPTPQPPLAYFGALITLLEQQLSANPAVSESAEIFARMNDESEENQQEYADREEMVTAIMTLLSLVFTKINSHILRLKLSQIAETLSQISTTFSSTSSSIARDTISCIESILLAMDLATWNISSISAGVAPTGRGATLKSLTQTILQFSLDPRPKVRKRAQDAVKRVLLSPPPPSLVHPFMGGVVTYFTALLLRRNDANAVDSSSGVGGKKTVRNDNNAENSSQILDGLVFLKSLGHVLSGSTGGGSGGGGDDKMRNTVAILCNAILTVGETASGNIVLTQWVFQVLTSLLSLHKNNNNDSSNEKLNPPKNISLQVSHTILEKALSNLRPYSKDASLAPVWLMLVETAFVCTAAIIDRDGADTIHTMEVKKYANTAYADLIVEFYSTDFNALLGVSFGSSGGPKRAITEKAIEAFVNVAQAGILDFMVESAALNMRHGRGNSSTVNIWAGVFSKIAGTLNNAITGVAFRENWGAILLIVEAFFERIGTIAPNLVDKIVSTLISIRDSPNYSQDYPFKAELDSALEAAACSMTLERFTITAPLNIFDVPETETRRPYLLSLFARAMKRNSSVTATFGASNLSYFSDTILPLYKALQTRSADLKAKNLAHPAKLFETLATQAFALFPAIAATTPSDLVESFDALAPQLISIVQTQSEALELTEDGLPSENDVRPLVYVGLQSLVEEYTQVSARLQEAVSNIEDDSEDGVFDRDGDAMERQKIRDDFEAASQGCVKLTQSVNKFLSLFCTIYTTPPDWILKTGENKAAVLQVLHERGQAVLEGCIRAFLQVADGKAVTGYFFQLVKSVLQVQNAAASATAASLDDVMDQEDENNDQDKKSKALAEQALMRLKIYSMIDLLCVLLPFLPEVKAIVDVNDSESHQDNSTVPSTIPTDSPIHLFYRLLSGQLRDSDATLQKKTYKALNLVMTVFSAAQQTLTVKDLMKKLIDPEVILQTTSGVKRPRMRLIQIVFEAAAAVAAESHHQSNGIEDDYNEMETMLLDFVPVVLSEVMLCTKEASEKARTAAYECLVAMGRKMLEIGIRTKRDAESKKKKQNFDEETLEKYQENDGGVRKVSLREYMMMVVAGLAGTSTNMQSAAIACCGRLIFEFCDAMDHQLIKELVSTVLLFMSSPNREIVKAALGFIKVTVLTVPQEALEDDLESIVKGMLESQSKANKSHLKAMVRNVLERLIRKFSFEVVEGFVPAADARLIRNIRKIRERAIKKKDEKKKERGDDKNAGSDDDVADVTAAKLALKTKKGVTMQSKQREFEDALHGSDNEQQDSDDNADDDHFIPDQFKDAAYQKKAKPGTAAKSMIREDNESVVDFLDSQVISHVTSAGAAAKAGNKSLKRKGHTEFNVNDEGRIMIAESDDDAVKAMSGLSTSAAPADGEVQEDYYKEAITGEGAYKRMPDGSVKFVNKRKRVDEDEDARIDRLNAGASNLGGYWGAKFNNNKKKAAVGIDEATKAKMLGQQYKSKKAKGDVKRANMPDPYAYIPMSGKIVGNKKKATELSKDYKDVLKASLRTTDVKSRGDVIKVGDITIIRTLLPLLISPPPVSKTASSSSSKEFKESSLEITPTFSSCFFFTTTTSSRFFLFSNSPFTPVINPAPTSPPLTPNAFSIRSGGNGLSSRPPPFNVRISSRSGKVFELELFRVPSSSPLEMRRGNNRDFQERRVGGTQDSLFWYDNSLA</sequence>
<dbReference type="Pfam" id="PF25772">
    <property type="entry name" value="HEAT_RRP12_N"/>
    <property type="match status" value="1"/>
</dbReference>
<feature type="domain" description="RRP12 HEAT" evidence="5">
    <location>
        <begin position="463"/>
        <end position="808"/>
    </location>
</feature>
<feature type="non-terminal residue" evidence="7">
    <location>
        <position position="1"/>
    </location>
</feature>
<evidence type="ECO:0000256" key="1">
    <source>
        <dbReference type="ARBA" id="ARBA00004123"/>
    </source>
</evidence>
<feature type="domain" description="RRP12 N-terminal HEAT" evidence="6">
    <location>
        <begin position="62"/>
        <end position="271"/>
    </location>
</feature>
<dbReference type="PANTHER" id="PTHR48287">
    <property type="entry name" value="ARM REPEAT SUPERFAMILY PROTEIN"/>
    <property type="match status" value="1"/>
</dbReference>
<dbReference type="InterPro" id="IPR016024">
    <property type="entry name" value="ARM-type_fold"/>
</dbReference>
<dbReference type="Pfam" id="PF08161">
    <property type="entry name" value="RRP12_HEAT"/>
    <property type="match status" value="1"/>
</dbReference>
<evidence type="ECO:0000256" key="2">
    <source>
        <dbReference type="ARBA" id="ARBA00007690"/>
    </source>
</evidence>
<dbReference type="InterPro" id="IPR057860">
    <property type="entry name" value="HEAT_RRP12_N"/>
</dbReference>
<accession>A0AAD5SXQ5</accession>
<dbReference type="Gene3D" id="1.25.10.10">
    <property type="entry name" value="Leucine-rich Repeat Variant"/>
    <property type="match status" value="1"/>
</dbReference>
<feature type="region of interest" description="Disordered" evidence="4">
    <location>
        <begin position="258"/>
        <end position="277"/>
    </location>
</feature>
<comment type="similarity">
    <text evidence="2">Belongs to the RRP12 family.</text>
</comment>
<evidence type="ECO:0000259" key="5">
    <source>
        <dbReference type="Pfam" id="PF08161"/>
    </source>
</evidence>
<feature type="compositionally biased region" description="Basic and acidic residues" evidence="4">
    <location>
        <begin position="1321"/>
        <end position="1333"/>
    </location>
</feature>
<dbReference type="InterPro" id="IPR052087">
    <property type="entry name" value="RRP12"/>
</dbReference>
<reference evidence="7" key="1">
    <citation type="submission" date="2020-05" db="EMBL/GenBank/DDBJ databases">
        <title>Phylogenomic resolution of chytrid fungi.</title>
        <authorList>
            <person name="Stajich J.E."/>
            <person name="Amses K."/>
            <person name="Simmons R."/>
            <person name="Seto K."/>
            <person name="Myers J."/>
            <person name="Bonds A."/>
            <person name="Quandt C.A."/>
            <person name="Barry K."/>
            <person name="Liu P."/>
            <person name="Grigoriev I."/>
            <person name="Longcore J.E."/>
            <person name="James T.Y."/>
        </authorList>
    </citation>
    <scope>NUCLEOTIDE SEQUENCE</scope>
    <source>
        <strain evidence="7">JEL0513</strain>
    </source>
</reference>
<dbReference type="GO" id="GO:0005634">
    <property type="term" value="C:nucleus"/>
    <property type="evidence" value="ECO:0007669"/>
    <property type="project" value="UniProtKB-SubCell"/>
</dbReference>
<evidence type="ECO:0000256" key="3">
    <source>
        <dbReference type="ARBA" id="ARBA00023242"/>
    </source>
</evidence>
<dbReference type="SUPFAM" id="SSF48371">
    <property type="entry name" value="ARM repeat"/>
    <property type="match status" value="2"/>
</dbReference>
<dbReference type="Proteomes" id="UP001211907">
    <property type="component" value="Unassembled WGS sequence"/>
</dbReference>
<feature type="compositionally biased region" description="Basic and acidic residues" evidence="4">
    <location>
        <begin position="1345"/>
        <end position="1358"/>
    </location>
</feature>
<comment type="caution">
    <text evidence="7">The sequence shown here is derived from an EMBL/GenBank/DDBJ whole genome shotgun (WGS) entry which is preliminary data.</text>
</comment>
<evidence type="ECO:0008006" key="9">
    <source>
        <dbReference type="Google" id="ProtNLM"/>
    </source>
</evidence>
<evidence type="ECO:0000256" key="4">
    <source>
        <dbReference type="SAM" id="MobiDB-lite"/>
    </source>
</evidence>
<evidence type="ECO:0000259" key="6">
    <source>
        <dbReference type="Pfam" id="PF25772"/>
    </source>
</evidence>
<name>A0AAD5SXQ5_9FUNG</name>
<dbReference type="InterPro" id="IPR012978">
    <property type="entry name" value="HEAT_RRP12"/>
</dbReference>
<keyword evidence="3" id="KW-0539">Nucleus</keyword>
<protein>
    <recommendedName>
        <fullName evidence="9">Ribosomal RNA-processing protein 12-like conserved domain-containing protein</fullName>
    </recommendedName>
</protein>
<dbReference type="EMBL" id="JADGJH010002417">
    <property type="protein sequence ID" value="KAJ3098468.1"/>
    <property type="molecule type" value="Genomic_DNA"/>
</dbReference>
<evidence type="ECO:0000313" key="8">
    <source>
        <dbReference type="Proteomes" id="UP001211907"/>
    </source>
</evidence>
<proteinExistence type="inferred from homology"/>
<evidence type="ECO:0000313" key="7">
    <source>
        <dbReference type="EMBL" id="KAJ3098468.1"/>
    </source>
</evidence>